<proteinExistence type="predicted"/>
<evidence type="ECO:0000313" key="2">
    <source>
        <dbReference type="Proteomes" id="UP000054324"/>
    </source>
</evidence>
<dbReference type="AlphaFoldDB" id="A0A074ZFT0"/>
<sequence>MLQETPNSHSAISSQQSCYTIKEPPSPFLRPDLAVVSGCPAGSARNHDRIQKTPPMIELVVSF</sequence>
<name>A0A074ZFT0_OPIVI</name>
<dbReference type="GeneID" id="20329111"/>
<feature type="non-terminal residue" evidence="1">
    <location>
        <position position="63"/>
    </location>
</feature>
<keyword evidence="2" id="KW-1185">Reference proteome</keyword>
<dbReference type="CTD" id="20329111"/>
<reference evidence="1 2" key="1">
    <citation type="submission" date="2013-11" db="EMBL/GenBank/DDBJ databases">
        <title>Opisthorchis viverrini - life in the bile duct.</title>
        <authorList>
            <person name="Young N.D."/>
            <person name="Nagarajan N."/>
            <person name="Lin S.J."/>
            <person name="Korhonen P.K."/>
            <person name="Jex A.R."/>
            <person name="Hall R.S."/>
            <person name="Safavi-Hemami H."/>
            <person name="Kaewkong W."/>
            <person name="Bertrand D."/>
            <person name="Gao S."/>
            <person name="Seet Q."/>
            <person name="Wongkham S."/>
            <person name="Teh B.T."/>
            <person name="Wongkham C."/>
            <person name="Intapan P.M."/>
            <person name="Maleewong W."/>
            <person name="Yang X."/>
            <person name="Hu M."/>
            <person name="Wang Z."/>
            <person name="Hofmann A."/>
            <person name="Sternberg P.W."/>
            <person name="Tan P."/>
            <person name="Wang J."/>
            <person name="Gasser R.B."/>
        </authorList>
    </citation>
    <scope>NUCLEOTIDE SEQUENCE [LARGE SCALE GENOMIC DNA]</scope>
</reference>
<organism evidence="1 2">
    <name type="scientific">Opisthorchis viverrini</name>
    <name type="common">Southeast Asian liver fluke</name>
    <dbReference type="NCBI Taxonomy" id="6198"/>
    <lineage>
        <taxon>Eukaryota</taxon>
        <taxon>Metazoa</taxon>
        <taxon>Spiralia</taxon>
        <taxon>Lophotrochozoa</taxon>
        <taxon>Platyhelminthes</taxon>
        <taxon>Trematoda</taxon>
        <taxon>Digenea</taxon>
        <taxon>Opisthorchiida</taxon>
        <taxon>Opisthorchiata</taxon>
        <taxon>Opisthorchiidae</taxon>
        <taxon>Opisthorchis</taxon>
    </lineage>
</organism>
<dbReference type="KEGG" id="ovi:T265_14945"/>
<dbReference type="RefSeq" id="XP_009174177.1">
    <property type="nucleotide sequence ID" value="XM_009175913.1"/>
</dbReference>
<gene>
    <name evidence="1" type="ORF">T265_14945</name>
</gene>
<protein>
    <submittedName>
        <fullName evidence="1">Uncharacterized protein</fullName>
    </submittedName>
</protein>
<evidence type="ECO:0000313" key="1">
    <source>
        <dbReference type="EMBL" id="KER22095.1"/>
    </source>
</evidence>
<accession>A0A074ZFT0</accession>
<dbReference type="EMBL" id="KL596920">
    <property type="protein sequence ID" value="KER22095.1"/>
    <property type="molecule type" value="Genomic_DNA"/>
</dbReference>
<dbReference type="Proteomes" id="UP000054324">
    <property type="component" value="Unassembled WGS sequence"/>
</dbReference>